<keyword evidence="4" id="KW-1185">Reference proteome</keyword>
<evidence type="ECO:0000256" key="1">
    <source>
        <dbReference type="SAM" id="MobiDB-lite"/>
    </source>
</evidence>
<evidence type="ECO:0000256" key="2">
    <source>
        <dbReference type="SAM" id="Phobius"/>
    </source>
</evidence>
<dbReference type="EMBL" id="CASHTH010001398">
    <property type="protein sequence ID" value="CAI8014906.1"/>
    <property type="molecule type" value="Genomic_DNA"/>
</dbReference>
<feature type="region of interest" description="Disordered" evidence="1">
    <location>
        <begin position="65"/>
        <end position="85"/>
    </location>
</feature>
<name>A0AA35WF22_GEOBA</name>
<feature type="non-terminal residue" evidence="3">
    <location>
        <position position="162"/>
    </location>
</feature>
<dbReference type="Proteomes" id="UP001174909">
    <property type="component" value="Unassembled WGS sequence"/>
</dbReference>
<evidence type="ECO:0000313" key="4">
    <source>
        <dbReference type="Proteomes" id="UP001174909"/>
    </source>
</evidence>
<sequence>MARCAELVNGAGCETAEVPVSSHSPAVASSHTARSRLSVLFWKGSFGQVVKGYDTEAATSCSKTTSVSSLSSSPTISTNSSATPTSAASLSTSLGGLPSSCARRFYSSLASSTATSLPSSPGSLTTLVSSCCTSFTALFAVYLALPTFPLLLHLYLEYVSVH</sequence>
<comment type="caution">
    <text evidence="3">The sequence shown here is derived from an EMBL/GenBank/DDBJ whole genome shotgun (WGS) entry which is preliminary data.</text>
</comment>
<gene>
    <name evidence="3" type="ORF">GBAR_LOCUS9292</name>
</gene>
<keyword evidence="2" id="KW-0812">Transmembrane</keyword>
<evidence type="ECO:0000313" key="3">
    <source>
        <dbReference type="EMBL" id="CAI8014906.1"/>
    </source>
</evidence>
<keyword evidence="2" id="KW-0472">Membrane</keyword>
<keyword evidence="2" id="KW-1133">Transmembrane helix</keyword>
<accession>A0AA35WF22</accession>
<proteinExistence type="predicted"/>
<protein>
    <submittedName>
        <fullName evidence="3">Uncharacterized protein</fullName>
    </submittedName>
</protein>
<reference evidence="3" key="1">
    <citation type="submission" date="2023-03" db="EMBL/GenBank/DDBJ databases">
        <authorList>
            <person name="Steffen K."/>
            <person name="Cardenas P."/>
        </authorList>
    </citation>
    <scope>NUCLEOTIDE SEQUENCE</scope>
</reference>
<dbReference type="AlphaFoldDB" id="A0AA35WF22"/>
<feature type="transmembrane region" description="Helical" evidence="2">
    <location>
        <begin position="135"/>
        <end position="156"/>
    </location>
</feature>
<organism evidence="3 4">
    <name type="scientific">Geodia barretti</name>
    <name type="common">Barrett's horny sponge</name>
    <dbReference type="NCBI Taxonomy" id="519541"/>
    <lineage>
        <taxon>Eukaryota</taxon>
        <taxon>Metazoa</taxon>
        <taxon>Porifera</taxon>
        <taxon>Demospongiae</taxon>
        <taxon>Heteroscleromorpha</taxon>
        <taxon>Tetractinellida</taxon>
        <taxon>Astrophorina</taxon>
        <taxon>Geodiidae</taxon>
        <taxon>Geodia</taxon>
    </lineage>
</organism>